<dbReference type="EMBL" id="CAXIXY010000004">
    <property type="protein sequence ID" value="CAL2083349.1"/>
    <property type="molecule type" value="Genomic_DNA"/>
</dbReference>
<dbReference type="Proteomes" id="UP001497416">
    <property type="component" value="Unassembled WGS sequence"/>
</dbReference>
<evidence type="ECO:0000256" key="5">
    <source>
        <dbReference type="ARBA" id="ARBA00022825"/>
    </source>
</evidence>
<dbReference type="InterPro" id="IPR050131">
    <property type="entry name" value="Peptidase_S8_subtilisin-like"/>
</dbReference>
<evidence type="ECO:0000256" key="8">
    <source>
        <dbReference type="SAM" id="SignalP"/>
    </source>
</evidence>
<comment type="similarity">
    <text evidence="1 6 7">Belongs to the peptidase S8 family.</text>
</comment>
<feature type="active site" description="Charge relay system" evidence="6">
    <location>
        <position position="221"/>
    </location>
</feature>
<dbReference type="PANTHER" id="PTHR43806">
    <property type="entry name" value="PEPTIDASE S8"/>
    <property type="match status" value="1"/>
</dbReference>
<dbReference type="InterPro" id="IPR023828">
    <property type="entry name" value="Peptidase_S8_Ser-AS"/>
</dbReference>
<feature type="signal peptide" evidence="8">
    <location>
        <begin position="1"/>
        <end position="18"/>
    </location>
</feature>
<dbReference type="Pfam" id="PF00082">
    <property type="entry name" value="Peptidase_S8"/>
    <property type="match status" value="1"/>
</dbReference>
<feature type="active site" description="Charge relay system" evidence="6">
    <location>
        <position position="400"/>
    </location>
</feature>
<organism evidence="11 12">
    <name type="scientific">Tenacibaculum platacis</name>
    <dbReference type="NCBI Taxonomy" id="3137852"/>
    <lineage>
        <taxon>Bacteria</taxon>
        <taxon>Pseudomonadati</taxon>
        <taxon>Bacteroidota</taxon>
        <taxon>Flavobacteriia</taxon>
        <taxon>Flavobacteriales</taxon>
        <taxon>Flavobacteriaceae</taxon>
        <taxon>Tenacibaculum</taxon>
    </lineage>
</organism>
<dbReference type="PROSITE" id="PS00138">
    <property type="entry name" value="SUBTILASE_SER"/>
    <property type="match status" value="1"/>
</dbReference>
<dbReference type="InterPro" id="IPR017317">
    <property type="entry name" value="Pept_S8_subtilisin_bacteroid-2"/>
</dbReference>
<feature type="active site" description="Charge relay system" evidence="6">
    <location>
        <position position="181"/>
    </location>
</feature>
<feature type="domain" description="Peptidase S8/S53" evidence="9">
    <location>
        <begin position="172"/>
        <end position="446"/>
    </location>
</feature>
<evidence type="ECO:0000259" key="10">
    <source>
        <dbReference type="Pfam" id="PF18962"/>
    </source>
</evidence>
<comment type="caution">
    <text evidence="11">The sequence shown here is derived from an EMBL/GenBank/DDBJ whole genome shotgun (WGS) entry which is preliminary data.</text>
</comment>
<dbReference type="CDD" id="cd07493">
    <property type="entry name" value="Peptidases_S8_9"/>
    <property type="match status" value="1"/>
</dbReference>
<protein>
    <submittedName>
        <fullName evidence="11">Peptidase S8</fullName>
    </submittedName>
</protein>
<evidence type="ECO:0000256" key="6">
    <source>
        <dbReference type="PROSITE-ProRule" id="PRU01240"/>
    </source>
</evidence>
<keyword evidence="4 6" id="KW-0378">Hydrolase</keyword>
<dbReference type="InterPro" id="IPR000209">
    <property type="entry name" value="Peptidase_S8/S53_dom"/>
</dbReference>
<evidence type="ECO:0000256" key="2">
    <source>
        <dbReference type="ARBA" id="ARBA00022670"/>
    </source>
</evidence>
<keyword evidence="3 8" id="KW-0732">Signal</keyword>
<dbReference type="InterPro" id="IPR026444">
    <property type="entry name" value="Secre_tail"/>
</dbReference>
<accession>A0ABM9NXU4</accession>
<dbReference type="PIRSF" id="PIRSF037903">
    <property type="entry name" value="Subtilisin_rel_GFO_2223"/>
    <property type="match status" value="1"/>
</dbReference>
<dbReference type="Gene3D" id="3.40.50.200">
    <property type="entry name" value="Peptidase S8/S53 domain"/>
    <property type="match status" value="1"/>
</dbReference>
<keyword evidence="12" id="KW-1185">Reference proteome</keyword>
<evidence type="ECO:0000256" key="3">
    <source>
        <dbReference type="ARBA" id="ARBA00022729"/>
    </source>
</evidence>
<dbReference type="RefSeq" id="WP_348711496.1">
    <property type="nucleotide sequence ID" value="NZ_CAXIXY010000004.1"/>
</dbReference>
<gene>
    <name evidence="11" type="ORF">T190607A01A_20120</name>
</gene>
<name>A0ABM9NXU4_9FLAO</name>
<evidence type="ECO:0000313" key="12">
    <source>
        <dbReference type="Proteomes" id="UP001497416"/>
    </source>
</evidence>
<feature type="chain" id="PRO_5047040825" evidence="8">
    <location>
        <begin position="19"/>
        <end position="542"/>
    </location>
</feature>
<dbReference type="Pfam" id="PF18962">
    <property type="entry name" value="Por_Secre_tail"/>
    <property type="match status" value="1"/>
</dbReference>
<keyword evidence="2 6" id="KW-0645">Protease</keyword>
<sequence>MKKLLFFLSLIFSCSLFGQEHAWVYFKDKPSEATFMSSPLTMLTQRALDRRTKQGIALDSKDVPIETSYYDQIKAATGISVKAKSKWLNAVHVLGSVSDINALTSNFTFVDRIEFANRSLNTSSTAVARSAKVINNHKNKLQTKKPNYNYGDATNQIEMLGGDFLHRNSFTGNGIHIAVIDAGFPNVNTLPAFSRIRTNNQILGGYDFVNRSDNFYTGNSHGTHVLSDIAAYKDGEFIGTAPDASFYLFRTEDAANETPLEESLWVEAAERADSLGVDIINTSLGYSTFDNSNYNYSYSDMDGQTTFITRGAEIGASRGMLMVTSAGNSGNSPWKYISAPADANSVFTIGAVNQLEVIANFSSYGPTSDGRVKPDVLAQGQNVYIVNYFTGNNATSNGTSFSSPVIAGVLACFWQALPDKTNFEIMTLIRESADKFRNPTDHHGYGVPDFNAAYNLTLSVDEDSFNNFKVFPNPIDDLVTLNGIDGNLKEYSLKLYSVLGKQILHKQELTSNSINLSNLKTGIYFLNISNGNKSKVIKLIKK</sequence>
<evidence type="ECO:0000256" key="7">
    <source>
        <dbReference type="RuleBase" id="RU003355"/>
    </source>
</evidence>
<keyword evidence="5 6" id="KW-0720">Serine protease</keyword>
<dbReference type="InterPro" id="IPR015500">
    <property type="entry name" value="Peptidase_S8_subtilisin-rel"/>
</dbReference>
<dbReference type="InterPro" id="IPR023827">
    <property type="entry name" value="Peptidase_S8_Asp-AS"/>
</dbReference>
<evidence type="ECO:0000259" key="9">
    <source>
        <dbReference type="Pfam" id="PF00082"/>
    </source>
</evidence>
<feature type="domain" description="Secretion system C-terminal sorting" evidence="10">
    <location>
        <begin position="470"/>
        <end position="540"/>
    </location>
</feature>
<reference evidence="11 12" key="1">
    <citation type="submission" date="2024-05" db="EMBL/GenBank/DDBJ databases">
        <authorList>
            <person name="Duchaud E."/>
        </authorList>
    </citation>
    <scope>NUCLEOTIDE SEQUENCE [LARGE SCALE GENOMIC DNA]</scope>
    <source>
        <strain evidence="11">Ena-SAMPLE-TAB-13-05-2024-13:56:06:370-140302</strain>
    </source>
</reference>
<dbReference type="NCBIfam" id="TIGR04183">
    <property type="entry name" value="Por_Secre_tail"/>
    <property type="match status" value="1"/>
</dbReference>
<dbReference type="PRINTS" id="PR00723">
    <property type="entry name" value="SUBTILISIN"/>
</dbReference>
<dbReference type="SUPFAM" id="SSF52743">
    <property type="entry name" value="Subtilisin-like"/>
    <property type="match status" value="1"/>
</dbReference>
<proteinExistence type="inferred from homology"/>
<evidence type="ECO:0000256" key="1">
    <source>
        <dbReference type="ARBA" id="ARBA00011073"/>
    </source>
</evidence>
<dbReference type="PANTHER" id="PTHR43806:SF67">
    <property type="entry name" value="EGF-LIKE DOMAIN-CONTAINING PROTEIN"/>
    <property type="match status" value="1"/>
</dbReference>
<evidence type="ECO:0000256" key="4">
    <source>
        <dbReference type="ARBA" id="ARBA00022801"/>
    </source>
</evidence>
<evidence type="ECO:0000313" key="11">
    <source>
        <dbReference type="EMBL" id="CAL2083349.1"/>
    </source>
</evidence>
<dbReference type="PROSITE" id="PS00136">
    <property type="entry name" value="SUBTILASE_ASP"/>
    <property type="match status" value="1"/>
</dbReference>
<dbReference type="PROSITE" id="PS51892">
    <property type="entry name" value="SUBTILASE"/>
    <property type="match status" value="1"/>
</dbReference>
<dbReference type="InterPro" id="IPR036852">
    <property type="entry name" value="Peptidase_S8/S53_dom_sf"/>
</dbReference>